<dbReference type="GeneID" id="105906724"/>
<dbReference type="Pfam" id="PF00643">
    <property type="entry name" value="zf-B_box"/>
    <property type="match status" value="1"/>
</dbReference>
<feature type="domain" description="B30.2/SPRY" evidence="7">
    <location>
        <begin position="313"/>
        <end position="512"/>
    </location>
</feature>
<dbReference type="KEGG" id="char:105906724"/>
<dbReference type="PROSITE" id="PS50119">
    <property type="entry name" value="ZF_BBOX"/>
    <property type="match status" value="1"/>
</dbReference>
<dbReference type="InterPro" id="IPR003877">
    <property type="entry name" value="SPRY_dom"/>
</dbReference>
<proteinExistence type="predicted"/>
<evidence type="ECO:0000256" key="4">
    <source>
        <dbReference type="PROSITE-ProRule" id="PRU00024"/>
    </source>
</evidence>
<dbReference type="PROSITE" id="PS50089">
    <property type="entry name" value="ZF_RING_2"/>
    <property type="match status" value="1"/>
</dbReference>
<dbReference type="Proteomes" id="UP000515152">
    <property type="component" value="Chromosome 11"/>
</dbReference>
<dbReference type="PANTHER" id="PTHR24103">
    <property type="entry name" value="E3 UBIQUITIN-PROTEIN LIGASE TRIM"/>
    <property type="match status" value="1"/>
</dbReference>
<keyword evidence="8" id="KW-1185">Reference proteome</keyword>
<evidence type="ECO:0000256" key="1">
    <source>
        <dbReference type="ARBA" id="ARBA00022723"/>
    </source>
</evidence>
<name>A0A6P8G749_CLUHA</name>
<dbReference type="InterPro" id="IPR000315">
    <property type="entry name" value="Znf_B-box"/>
</dbReference>
<dbReference type="SUPFAM" id="SSF57850">
    <property type="entry name" value="RING/U-box"/>
    <property type="match status" value="1"/>
</dbReference>
<dbReference type="OrthoDB" id="654191at2759"/>
<dbReference type="SMART" id="SM00336">
    <property type="entry name" value="BBOX"/>
    <property type="match status" value="1"/>
</dbReference>
<gene>
    <name evidence="9" type="primary">LOC105906724</name>
</gene>
<protein>
    <submittedName>
        <fullName evidence="9">Zinc-binding protein A33-like</fullName>
    </submittedName>
</protein>
<dbReference type="Gene3D" id="2.60.120.920">
    <property type="match status" value="1"/>
</dbReference>
<organism evidence="8 9">
    <name type="scientific">Clupea harengus</name>
    <name type="common">Atlantic herring</name>
    <dbReference type="NCBI Taxonomy" id="7950"/>
    <lineage>
        <taxon>Eukaryota</taxon>
        <taxon>Metazoa</taxon>
        <taxon>Chordata</taxon>
        <taxon>Craniata</taxon>
        <taxon>Vertebrata</taxon>
        <taxon>Euteleostomi</taxon>
        <taxon>Actinopterygii</taxon>
        <taxon>Neopterygii</taxon>
        <taxon>Teleostei</taxon>
        <taxon>Clupei</taxon>
        <taxon>Clupeiformes</taxon>
        <taxon>Clupeoidei</taxon>
        <taxon>Clupeidae</taxon>
        <taxon>Clupea</taxon>
    </lineage>
</organism>
<dbReference type="InterPro" id="IPR013320">
    <property type="entry name" value="ConA-like_dom_sf"/>
</dbReference>
<feature type="domain" description="B box-type" evidence="6">
    <location>
        <begin position="111"/>
        <end position="152"/>
    </location>
</feature>
<dbReference type="InterPro" id="IPR013083">
    <property type="entry name" value="Znf_RING/FYVE/PHD"/>
</dbReference>
<evidence type="ECO:0000259" key="5">
    <source>
        <dbReference type="PROSITE" id="PS50089"/>
    </source>
</evidence>
<dbReference type="GO" id="GO:0008270">
    <property type="term" value="F:zinc ion binding"/>
    <property type="evidence" value="ECO:0007669"/>
    <property type="project" value="UniProtKB-KW"/>
</dbReference>
<sequence>MASALLEQILCPVCLCEFSDPVSLRCQHTFCRKCITAHLVASGGSGQCPECRHPFIRKHIKANRTLRNVVCAAREQLLEQKTLEESLTGMMMLEKSLTSMMTETGTQRQEAPELMCPQHEEKLKLFCETDQQLVCLVCRDGSSHEGHKFRPVEEMAQSCKGVLSGAVAFLSKENDNLDYMISLQTAEIQKTKEESRELSVQISAQFEQLHQLLRQKEQEVKTCLQQEEKRVLEPMQKNLSKMKEIYTKERNTEGMLKSSLNSSQPITFLQWWTSVGCDLVEKMLVHDEASAEGTGSATYHQFSSKMADLSVSSDFLSLGPYETHLLFFVWKDILRNIQPVPHDDVITLWDEAYAKVARSGRSIQRVDRKGLFGLYRDYRPLARGQGAHWGGQHYWEVEVGRKLDWSVGVCVEASPGKLQEQGMLYLKHGRGYSVVAGGQETPLNLQSRPWRVGVYLDCDEGRVSFYDADSLILFHTAEFGTGMPLSLCLSPGTHLDGGNYDALTVCSYQPMSRSDVDFLKGCWRGTQGWDEVLWG</sequence>
<keyword evidence="1" id="KW-0479">Metal-binding</keyword>
<accession>A0A6P8G749</accession>
<dbReference type="SUPFAM" id="SSF49899">
    <property type="entry name" value="Concanavalin A-like lectins/glucanases"/>
    <property type="match status" value="1"/>
</dbReference>
<dbReference type="InterPro" id="IPR001870">
    <property type="entry name" value="B30.2/SPRY"/>
</dbReference>
<dbReference type="RefSeq" id="XP_031431462.1">
    <property type="nucleotide sequence ID" value="XM_031575602.2"/>
</dbReference>
<dbReference type="Gene3D" id="3.30.160.60">
    <property type="entry name" value="Classic Zinc Finger"/>
    <property type="match status" value="1"/>
</dbReference>
<dbReference type="SMART" id="SM00184">
    <property type="entry name" value="RING"/>
    <property type="match status" value="1"/>
</dbReference>
<dbReference type="PRINTS" id="PR01407">
    <property type="entry name" value="BUTYPHLNCDUF"/>
</dbReference>
<keyword evidence="2 4" id="KW-0863">Zinc-finger</keyword>
<dbReference type="InterPro" id="IPR027370">
    <property type="entry name" value="Znf-RING_euk"/>
</dbReference>
<dbReference type="PROSITE" id="PS50188">
    <property type="entry name" value="B302_SPRY"/>
    <property type="match status" value="1"/>
</dbReference>
<reference evidence="9" key="1">
    <citation type="submission" date="2025-08" db="UniProtKB">
        <authorList>
            <consortium name="RefSeq"/>
        </authorList>
    </citation>
    <scope>IDENTIFICATION</scope>
</reference>
<dbReference type="InterPro" id="IPR001841">
    <property type="entry name" value="Znf_RING"/>
</dbReference>
<dbReference type="PROSITE" id="PS00518">
    <property type="entry name" value="ZF_RING_1"/>
    <property type="match status" value="1"/>
</dbReference>
<dbReference type="AlphaFoldDB" id="A0A6P8G749"/>
<evidence type="ECO:0000313" key="9">
    <source>
        <dbReference type="RefSeq" id="XP_031431462.1"/>
    </source>
</evidence>
<dbReference type="InterPro" id="IPR043136">
    <property type="entry name" value="B30.2/SPRY_sf"/>
</dbReference>
<dbReference type="InterPro" id="IPR003879">
    <property type="entry name" value="Butyrophylin_SPRY"/>
</dbReference>
<evidence type="ECO:0000259" key="6">
    <source>
        <dbReference type="PROSITE" id="PS50119"/>
    </source>
</evidence>
<feature type="domain" description="RING-type" evidence="5">
    <location>
        <begin position="11"/>
        <end position="52"/>
    </location>
</feature>
<dbReference type="InterPro" id="IPR050143">
    <property type="entry name" value="TRIM/RBCC"/>
</dbReference>
<dbReference type="CDD" id="cd19800">
    <property type="entry name" value="Bbox2_xNF7-like"/>
    <property type="match status" value="1"/>
</dbReference>
<dbReference type="SUPFAM" id="SSF57845">
    <property type="entry name" value="B-box zinc-binding domain"/>
    <property type="match status" value="1"/>
</dbReference>
<dbReference type="Pfam" id="PF13445">
    <property type="entry name" value="zf-RING_UBOX"/>
    <property type="match status" value="1"/>
</dbReference>
<evidence type="ECO:0000256" key="3">
    <source>
        <dbReference type="ARBA" id="ARBA00022833"/>
    </source>
</evidence>
<evidence type="ECO:0000313" key="8">
    <source>
        <dbReference type="Proteomes" id="UP000515152"/>
    </source>
</evidence>
<dbReference type="InterPro" id="IPR017907">
    <property type="entry name" value="Znf_RING_CS"/>
</dbReference>
<evidence type="ECO:0000259" key="7">
    <source>
        <dbReference type="PROSITE" id="PS50188"/>
    </source>
</evidence>
<dbReference type="Pfam" id="PF00622">
    <property type="entry name" value="SPRY"/>
    <property type="match status" value="1"/>
</dbReference>
<evidence type="ECO:0000256" key="2">
    <source>
        <dbReference type="ARBA" id="ARBA00022771"/>
    </source>
</evidence>
<keyword evidence="3" id="KW-0862">Zinc</keyword>
<dbReference type="Gene3D" id="3.30.40.10">
    <property type="entry name" value="Zinc/RING finger domain, C3HC4 (zinc finger)"/>
    <property type="match status" value="1"/>
</dbReference>
<dbReference type="SMART" id="SM00449">
    <property type="entry name" value="SPRY"/>
    <property type="match status" value="1"/>
</dbReference>